<feature type="compositionally biased region" description="Low complexity" evidence="1">
    <location>
        <begin position="133"/>
        <end position="153"/>
    </location>
</feature>
<evidence type="ECO:0000256" key="1">
    <source>
        <dbReference type="SAM" id="MobiDB-lite"/>
    </source>
</evidence>
<reference evidence="2 3" key="1">
    <citation type="submission" date="2019-06" db="EMBL/GenBank/DDBJ databases">
        <title>Draft genome sequence of the filamentous fungus Phialemoniopsis curvata isolated from diesel fuel.</title>
        <authorList>
            <person name="Varaljay V.A."/>
            <person name="Lyon W.J."/>
            <person name="Crouch A.L."/>
            <person name="Drake C.E."/>
            <person name="Hollomon J.M."/>
            <person name="Nadeau L.J."/>
            <person name="Nunn H.S."/>
            <person name="Stevenson B.S."/>
            <person name="Bojanowski C.L."/>
            <person name="Crookes-Goodson W.J."/>
        </authorList>
    </citation>
    <scope>NUCLEOTIDE SEQUENCE [LARGE SCALE GENOMIC DNA]</scope>
    <source>
        <strain evidence="2 3">D216</strain>
    </source>
</reference>
<feature type="region of interest" description="Disordered" evidence="1">
    <location>
        <begin position="123"/>
        <end position="204"/>
    </location>
</feature>
<dbReference type="Proteomes" id="UP000319257">
    <property type="component" value="Unassembled WGS sequence"/>
</dbReference>
<evidence type="ECO:0000313" key="2">
    <source>
        <dbReference type="EMBL" id="TPX10138.1"/>
    </source>
</evidence>
<name>A0A507AZB4_9PEZI</name>
<dbReference type="RefSeq" id="XP_030991849.1">
    <property type="nucleotide sequence ID" value="XM_031135403.1"/>
</dbReference>
<feature type="region of interest" description="Disordered" evidence="1">
    <location>
        <begin position="83"/>
        <end position="109"/>
    </location>
</feature>
<dbReference type="GeneID" id="41968782"/>
<protein>
    <submittedName>
        <fullName evidence="2">Uncharacterized protein</fullName>
    </submittedName>
</protein>
<dbReference type="InParanoid" id="A0A507AZB4"/>
<evidence type="ECO:0000313" key="3">
    <source>
        <dbReference type="Proteomes" id="UP000319257"/>
    </source>
</evidence>
<gene>
    <name evidence="2" type="ORF">E0L32_001335</name>
</gene>
<proteinExistence type="predicted"/>
<sequence>MESESGEPSLPEQARAVTARELWPELPFFACGLLPTEQDERRIQQQQVQLPASAATNALSLRGIDTASEAMSAYGTPQNEDLFSRCTETTKPTDVVPSASGDKAEDGEDVLLPLKGSTCATYWGGSPCRTAVSSSSSSSDSSRQSSPGPESGSLYTTHDQFDGGPVPREEELDLSSAACSSEWAGPGPNGLTIREIGMPLGDANPRTLSDVLQAVEDM</sequence>
<keyword evidence="3" id="KW-1185">Reference proteome</keyword>
<accession>A0A507AZB4</accession>
<feature type="compositionally biased region" description="Polar residues" evidence="1">
    <location>
        <begin position="83"/>
        <end position="92"/>
    </location>
</feature>
<dbReference type="AlphaFoldDB" id="A0A507AZB4"/>
<organism evidence="2 3">
    <name type="scientific">Thyridium curvatum</name>
    <dbReference type="NCBI Taxonomy" id="1093900"/>
    <lineage>
        <taxon>Eukaryota</taxon>
        <taxon>Fungi</taxon>
        <taxon>Dikarya</taxon>
        <taxon>Ascomycota</taxon>
        <taxon>Pezizomycotina</taxon>
        <taxon>Sordariomycetes</taxon>
        <taxon>Sordariomycetidae</taxon>
        <taxon>Thyridiales</taxon>
        <taxon>Thyridiaceae</taxon>
        <taxon>Thyridium</taxon>
    </lineage>
</organism>
<dbReference type="EMBL" id="SKBQ01000005">
    <property type="protein sequence ID" value="TPX10138.1"/>
    <property type="molecule type" value="Genomic_DNA"/>
</dbReference>
<comment type="caution">
    <text evidence="2">The sequence shown here is derived from an EMBL/GenBank/DDBJ whole genome shotgun (WGS) entry which is preliminary data.</text>
</comment>